<sequence length="312" mass="36585">MIINTGLRTDIPGFFSKWFYNRIEEEYVYVRNPYYKSQVFHYKLNPELVDCIIFCTKNPKPMLSNLDKISEFNQFWFVTITPYKKEIEPNVPSVNKVIKSFKELSSQTGKESVSLRYDPILINDKYTLDYHIEAFEKIASSLSDHTSEIIISFIDLYEKTKRNFPQAREVSKEERLIIGKEFSNIARENNLILKTCVEGKELDKFGIDSSGCMTKEVIERAIHNKLDVRVKKSRNRPCDCLLNNDIGEYNTCNHGCLYCYANSNKQLVKRNFKRHDPDSPILIGNIREEDEIKEINQESFLIHEDTVQTKLF</sequence>
<dbReference type="eggNOG" id="arCOG06899">
    <property type="taxonomic scope" value="Archaea"/>
</dbReference>
<dbReference type="GeneID" id="8771116"/>
<dbReference type="Proteomes" id="UP000008680">
    <property type="component" value="Chromosome"/>
</dbReference>
<accession>D3E452</accession>
<dbReference type="Pfam" id="PF08902">
    <property type="entry name" value="DUF1848"/>
    <property type="match status" value="1"/>
</dbReference>
<proteinExistence type="predicted"/>
<dbReference type="InterPro" id="IPR014998">
    <property type="entry name" value="DUF1848"/>
</dbReference>
<dbReference type="HOGENOM" id="CLU_069130_0_0_2"/>
<evidence type="ECO:0000313" key="1">
    <source>
        <dbReference type="EMBL" id="ADC47313.1"/>
    </source>
</evidence>
<dbReference type="AlphaFoldDB" id="D3E452"/>
<keyword evidence="2" id="KW-1185">Reference proteome</keyword>
<evidence type="ECO:0000313" key="2">
    <source>
        <dbReference type="Proteomes" id="UP000008680"/>
    </source>
</evidence>
<dbReference type="STRING" id="634498.mru_1463"/>
<dbReference type="KEGG" id="mru:mru_1463"/>
<reference evidence="1 2" key="1">
    <citation type="journal article" date="2010" name="PLoS ONE">
        <title>The genome sequence of the rumen methanogen Methanobrevibacter ruminantium reveals new possibilities for controlling ruminant methane emissions.</title>
        <authorList>
            <person name="Leahy S.C."/>
            <person name="Kelly W.J."/>
            <person name="Altermann E."/>
            <person name="Ronimus R.S."/>
            <person name="Yeoman C.J."/>
            <person name="Pacheco D.M."/>
            <person name="Li D."/>
            <person name="Kong Z."/>
            <person name="McTavish S."/>
            <person name="Sang C."/>
            <person name="Lambie S.C."/>
            <person name="Janssen P.H."/>
            <person name="Dey D."/>
            <person name="Attwood G.T."/>
        </authorList>
    </citation>
    <scope>NUCLEOTIDE SEQUENCE [LARGE SCALE GENOMIC DNA]</scope>
    <source>
        <strain evidence="2">ATCC 35063 / DSM 1093 / JCM 13430 / OCM 146 / M1</strain>
    </source>
</reference>
<evidence type="ECO:0008006" key="3">
    <source>
        <dbReference type="Google" id="ProtNLM"/>
    </source>
</evidence>
<organism evidence="1 2">
    <name type="scientific">Methanobrevibacter ruminantium (strain ATCC 35063 / DSM 1093 / JCM 13430 / OCM 146 / M1)</name>
    <name type="common">Methanobacterium ruminantium</name>
    <dbReference type="NCBI Taxonomy" id="634498"/>
    <lineage>
        <taxon>Archaea</taxon>
        <taxon>Methanobacteriati</taxon>
        <taxon>Methanobacteriota</taxon>
        <taxon>Methanomada group</taxon>
        <taxon>Methanobacteria</taxon>
        <taxon>Methanobacteriales</taxon>
        <taxon>Methanobacteriaceae</taxon>
        <taxon>Methanobrevibacter</taxon>
    </lineage>
</organism>
<protein>
    <recommendedName>
        <fullName evidence="3">DUF1848 domain-containing protein</fullName>
    </recommendedName>
</protein>
<gene>
    <name evidence="1" type="ordered locus">mru_1463</name>
</gene>
<dbReference type="OrthoDB" id="53148at2157"/>
<dbReference type="PATRIC" id="fig|634498.28.peg.1467"/>
<dbReference type="RefSeq" id="WP_012956262.1">
    <property type="nucleotide sequence ID" value="NC_013790.1"/>
</dbReference>
<name>D3E452_METRM</name>
<dbReference type="EMBL" id="CP001719">
    <property type="protein sequence ID" value="ADC47313.1"/>
    <property type="molecule type" value="Genomic_DNA"/>
</dbReference>